<dbReference type="InterPro" id="IPR050103">
    <property type="entry name" value="Class-III_PLP-dep_AT"/>
</dbReference>
<name>A0A3R9NIV7_9BACT</name>
<organism evidence="6 7">
    <name type="scientific">Hymenobacter metallilatus</name>
    <dbReference type="NCBI Taxonomy" id="2493666"/>
    <lineage>
        <taxon>Bacteria</taxon>
        <taxon>Pseudomonadati</taxon>
        <taxon>Bacteroidota</taxon>
        <taxon>Cytophagia</taxon>
        <taxon>Cytophagales</taxon>
        <taxon>Hymenobacteraceae</taxon>
        <taxon>Hymenobacter</taxon>
    </lineage>
</organism>
<evidence type="ECO:0000313" key="7">
    <source>
        <dbReference type="Proteomes" id="UP000280066"/>
    </source>
</evidence>
<dbReference type="EMBL" id="RWIS01000002">
    <property type="protein sequence ID" value="RSK36306.1"/>
    <property type="molecule type" value="Genomic_DNA"/>
</dbReference>
<dbReference type="OrthoDB" id="9762089at2"/>
<proteinExistence type="inferred from homology"/>
<dbReference type="InterPro" id="IPR015424">
    <property type="entry name" value="PyrdxlP-dep_Trfase"/>
</dbReference>
<dbReference type="Gene3D" id="3.90.1150.10">
    <property type="entry name" value="Aspartate Aminotransferase, domain 1"/>
    <property type="match status" value="1"/>
</dbReference>
<evidence type="ECO:0000256" key="1">
    <source>
        <dbReference type="ARBA" id="ARBA00001933"/>
    </source>
</evidence>
<dbReference type="PROSITE" id="PS00600">
    <property type="entry name" value="AA_TRANSFER_CLASS_3"/>
    <property type="match status" value="1"/>
</dbReference>
<comment type="cofactor">
    <cofactor evidence="1">
        <name>pyridoxal 5'-phosphate</name>
        <dbReference type="ChEBI" id="CHEBI:597326"/>
    </cofactor>
</comment>
<dbReference type="AlphaFoldDB" id="A0A3R9NIV7"/>
<dbReference type="PANTHER" id="PTHR11986:SF79">
    <property type="entry name" value="ACETYLORNITHINE AMINOTRANSFERASE, MITOCHONDRIAL"/>
    <property type="match status" value="1"/>
</dbReference>
<sequence>MELFNVYPLVNITPVKALGAKLWDDKGQEYLDFYGGHAVISIGHSHPHYVQRLTEQLGNIGFYSNSVQIPIQRELAEKLGRVSGYEDYTLFLCNSGAEANENALKLASFHTGKKRVIAFRGAFHGRTSGAVAATDNPKIVAPFNADHHISFLEYDLAAVEQVLQGGDVCGVIIEPIQGVGGIIMPSDEFLQGLAALTKQYGALLLADEVQSGYGRSGRFFAHQHAGIRPDVISVAKGMGNGFPIGGILIAPELKASYGLLGTTFGGNHLACAAALAVLEVIEQENLVQHAAELGDYLRTELEAHAGAEEIRGRGLMVGIKYDFPIKDLRDQLLSEHHIFVGNASDPTVLRLLPPLNITKAEVDRFLQALYALIPAEVKK</sequence>
<evidence type="ECO:0000256" key="3">
    <source>
        <dbReference type="ARBA" id="ARBA00022679"/>
    </source>
</evidence>
<dbReference type="Pfam" id="PF00202">
    <property type="entry name" value="Aminotran_3"/>
    <property type="match status" value="1"/>
</dbReference>
<evidence type="ECO:0000313" key="6">
    <source>
        <dbReference type="EMBL" id="RSK36306.1"/>
    </source>
</evidence>
<dbReference type="SUPFAM" id="SSF53383">
    <property type="entry name" value="PLP-dependent transferases"/>
    <property type="match status" value="1"/>
</dbReference>
<comment type="similarity">
    <text evidence="5">Belongs to the class-III pyridoxal-phosphate-dependent aminotransferase family.</text>
</comment>
<dbReference type="GO" id="GO:0042802">
    <property type="term" value="F:identical protein binding"/>
    <property type="evidence" value="ECO:0007669"/>
    <property type="project" value="TreeGrafter"/>
</dbReference>
<dbReference type="RefSeq" id="WP_125427482.1">
    <property type="nucleotide sequence ID" value="NZ_RWIS01000002.1"/>
</dbReference>
<dbReference type="CDD" id="cd00610">
    <property type="entry name" value="OAT_like"/>
    <property type="match status" value="1"/>
</dbReference>
<dbReference type="InterPro" id="IPR015422">
    <property type="entry name" value="PyrdxlP-dep_Trfase_small"/>
</dbReference>
<dbReference type="FunFam" id="3.40.640.10:FF:000100">
    <property type="entry name" value="Putative acetylornithine aminotransferase"/>
    <property type="match status" value="1"/>
</dbReference>
<gene>
    <name evidence="6" type="ORF">EI290_05340</name>
</gene>
<keyword evidence="3 6" id="KW-0808">Transferase</keyword>
<evidence type="ECO:0000256" key="2">
    <source>
        <dbReference type="ARBA" id="ARBA00022576"/>
    </source>
</evidence>
<protein>
    <submittedName>
        <fullName evidence="6">Aminotransferase class III-fold pyridoxal phosphate-dependent enzyme</fullName>
    </submittedName>
</protein>
<dbReference type="Proteomes" id="UP000280066">
    <property type="component" value="Unassembled WGS sequence"/>
</dbReference>
<dbReference type="PIRSF" id="PIRSF000521">
    <property type="entry name" value="Transaminase_4ab_Lys_Orn"/>
    <property type="match status" value="1"/>
</dbReference>
<accession>A0A3R9NIV7</accession>
<dbReference type="InterPro" id="IPR049704">
    <property type="entry name" value="Aminotrans_3_PPA_site"/>
</dbReference>
<dbReference type="InterPro" id="IPR015421">
    <property type="entry name" value="PyrdxlP-dep_Trfase_major"/>
</dbReference>
<evidence type="ECO:0000256" key="5">
    <source>
        <dbReference type="RuleBase" id="RU003560"/>
    </source>
</evidence>
<reference evidence="6 7" key="1">
    <citation type="submission" date="2018-12" db="EMBL/GenBank/DDBJ databases">
        <authorList>
            <person name="Feng G."/>
            <person name="Zhu H."/>
        </authorList>
    </citation>
    <scope>NUCLEOTIDE SEQUENCE [LARGE SCALE GENOMIC DNA]</scope>
    <source>
        <strain evidence="6 7">9PBR-2</strain>
    </source>
</reference>
<comment type="caution">
    <text evidence="6">The sequence shown here is derived from an EMBL/GenBank/DDBJ whole genome shotgun (WGS) entry which is preliminary data.</text>
</comment>
<dbReference type="GO" id="GO:0008483">
    <property type="term" value="F:transaminase activity"/>
    <property type="evidence" value="ECO:0007669"/>
    <property type="project" value="UniProtKB-KW"/>
</dbReference>
<dbReference type="InterPro" id="IPR005814">
    <property type="entry name" value="Aminotrans_3"/>
</dbReference>
<dbReference type="PANTHER" id="PTHR11986">
    <property type="entry name" value="AMINOTRANSFERASE CLASS III"/>
    <property type="match status" value="1"/>
</dbReference>
<keyword evidence="4 5" id="KW-0663">Pyridoxal phosphate</keyword>
<keyword evidence="7" id="KW-1185">Reference proteome</keyword>
<keyword evidence="2 6" id="KW-0032">Aminotransferase</keyword>
<evidence type="ECO:0000256" key="4">
    <source>
        <dbReference type="ARBA" id="ARBA00022898"/>
    </source>
</evidence>
<dbReference type="Gene3D" id="3.40.640.10">
    <property type="entry name" value="Type I PLP-dependent aspartate aminotransferase-like (Major domain)"/>
    <property type="match status" value="1"/>
</dbReference>
<dbReference type="GO" id="GO:0030170">
    <property type="term" value="F:pyridoxal phosphate binding"/>
    <property type="evidence" value="ECO:0007669"/>
    <property type="project" value="InterPro"/>
</dbReference>